<feature type="compositionally biased region" description="Basic and acidic residues" evidence="1">
    <location>
        <begin position="260"/>
        <end position="281"/>
    </location>
</feature>
<gene>
    <name evidence="2" type="ORF">AK812_SmicGene35177</name>
</gene>
<evidence type="ECO:0000313" key="3">
    <source>
        <dbReference type="Proteomes" id="UP000186817"/>
    </source>
</evidence>
<dbReference type="OrthoDB" id="445514at2759"/>
<dbReference type="PANTHER" id="PTHR39666:SF1">
    <property type="entry name" value="NUCLEAR PORE COMPLEX NUP2_50_61 DOMAIN-CONTAINING PROTEIN"/>
    <property type="match status" value="1"/>
</dbReference>
<dbReference type="AlphaFoldDB" id="A0A1Q9CM45"/>
<dbReference type="CDD" id="cd08161">
    <property type="entry name" value="SET"/>
    <property type="match status" value="1"/>
</dbReference>
<reference evidence="2 3" key="1">
    <citation type="submission" date="2016-02" db="EMBL/GenBank/DDBJ databases">
        <title>Genome analysis of coral dinoflagellate symbionts highlights evolutionary adaptations to a symbiotic lifestyle.</title>
        <authorList>
            <person name="Aranda M."/>
            <person name="Li Y."/>
            <person name="Liew Y.J."/>
            <person name="Baumgarten S."/>
            <person name="Simakov O."/>
            <person name="Wilson M."/>
            <person name="Piel J."/>
            <person name="Ashoor H."/>
            <person name="Bougouffa S."/>
            <person name="Bajic V.B."/>
            <person name="Ryu T."/>
            <person name="Ravasi T."/>
            <person name="Bayer T."/>
            <person name="Micklem G."/>
            <person name="Kim H."/>
            <person name="Bhak J."/>
            <person name="Lajeunesse T.C."/>
            <person name="Voolstra C.R."/>
        </authorList>
    </citation>
    <scope>NUCLEOTIDE SEQUENCE [LARGE SCALE GENOMIC DNA]</scope>
    <source>
        <strain evidence="2 3">CCMP2467</strain>
    </source>
</reference>
<organism evidence="2 3">
    <name type="scientific">Symbiodinium microadriaticum</name>
    <name type="common">Dinoflagellate</name>
    <name type="synonym">Zooxanthella microadriatica</name>
    <dbReference type="NCBI Taxonomy" id="2951"/>
    <lineage>
        <taxon>Eukaryota</taxon>
        <taxon>Sar</taxon>
        <taxon>Alveolata</taxon>
        <taxon>Dinophyceae</taxon>
        <taxon>Suessiales</taxon>
        <taxon>Symbiodiniaceae</taxon>
        <taxon>Symbiodinium</taxon>
    </lineage>
</organism>
<protein>
    <recommendedName>
        <fullName evidence="4">SET domain-containing protein</fullName>
    </recommendedName>
</protein>
<feature type="compositionally biased region" description="Polar residues" evidence="1">
    <location>
        <begin position="218"/>
        <end position="227"/>
    </location>
</feature>
<feature type="region of interest" description="Disordered" evidence="1">
    <location>
        <begin position="413"/>
        <end position="450"/>
    </location>
</feature>
<dbReference type="PANTHER" id="PTHR39666">
    <property type="entry name" value="RANBP2-TYPE DOMAIN-CONTAINING PROTEIN"/>
    <property type="match status" value="1"/>
</dbReference>
<evidence type="ECO:0008006" key="4">
    <source>
        <dbReference type="Google" id="ProtNLM"/>
    </source>
</evidence>
<dbReference type="EMBL" id="LSRX01001076">
    <property type="protein sequence ID" value="OLP83985.1"/>
    <property type="molecule type" value="Genomic_DNA"/>
</dbReference>
<name>A0A1Q9CM45_SYMMI</name>
<feature type="compositionally biased region" description="Low complexity" evidence="1">
    <location>
        <begin position="413"/>
        <end position="422"/>
    </location>
</feature>
<evidence type="ECO:0000313" key="2">
    <source>
        <dbReference type="EMBL" id="OLP83985.1"/>
    </source>
</evidence>
<keyword evidence="3" id="KW-1185">Reference proteome</keyword>
<evidence type="ECO:0000256" key="1">
    <source>
        <dbReference type="SAM" id="MobiDB-lite"/>
    </source>
</evidence>
<proteinExistence type="predicted"/>
<sequence>MFHLFAEARQDDRICNAPASKPEAHDRVWEWTDLVHRIHESEMEEVLGKMQPIEAAVFLRQGFVLPDDLTHFNSNPEDAGRFTNHSSTPTIGFDGALRDIQPGEELTMDYAWHGDPGWYQELCARIEILSHHTHFISEQVPLETIEMPRLKSIRDHCAQVDSELSALEKDVLEKFRNKVDWENIMQISNTPELEREAAEVENFLSKPTGDFASPSRYHFSTKSSSLEPPTANRWLLPGRPKNPLRGQKTGIPLGEAVAEANRRPAPKEVEPQLSSKDKEDDRGWFLQQQAQSVQLRSLQLNERAISLCERARTAQAAAPRRFSRESLGRDSAVANMAAAEYKGPVQRLRKSLFAKLCAEKAQLPRKPVKRTDHLALDRGALDLTGEVRPSEIDTPTFGNRSSFGVAVASSGSVDSVDGAAASGEDERLLMPPPSIVPDKKRGGSAAASSGGGLAAGSAGGLFAMSGLFSSAGEAPSADDSGSLPGRSFSSVFAPASGAQGGSAGKATADAAAGAIGGSPAEGGDVAIWRAYRERMIKIYEQHNPSKLNEIDTLMAKYVGNEHVMYLKICNKYKVQPEPEIKPAEAAGGLTSASAAPAASSASSGGLFGSAGGMSSGASLFGAPSSGGASSLASSSGGLFGGAPSAAPATGPVDVKQAYRERMVKIYQQHNPSKVSEIDTLMGKYVGQEHTMYLKICKKYNVQPEPEISQSAAAPTPSLGITGGGASSGGSLFGGGTSSALFGGGGGASSGGSLFGGGGASSGSLFGQASGGALGGSLLGGPAAAAPSGGAGLFGGAAATGPGQVDVKQAYRERMIKIYQQHNPSKVNEIDALMGKYVGQEHTMYLKICKKYNVQPEPEISQNAGALSSGIGNTGGGLFGGAAPSPPQAFAAASSGGLFGGAAAASPFGATSGGGLFGGGGASASPFGGAASGGLFSQAAAGGAMDVKQAYRERMIRIYQQHNPSKLNEIDQLMAKYVGQEHVMYLKICNKYKVQPEPEIRPGGVGLPQGGAFSAPMGGAPMGGAPLGGAPMGGAPMGGGFGATMQMGGFGAGLGGFGGAGSSMEC</sequence>
<dbReference type="SUPFAM" id="SSF82199">
    <property type="entry name" value="SET domain"/>
    <property type="match status" value="1"/>
</dbReference>
<dbReference type="InterPro" id="IPR046341">
    <property type="entry name" value="SET_dom_sf"/>
</dbReference>
<accession>A0A1Q9CM45</accession>
<comment type="caution">
    <text evidence="2">The sequence shown here is derived from an EMBL/GenBank/DDBJ whole genome shotgun (WGS) entry which is preliminary data.</text>
</comment>
<dbReference type="Proteomes" id="UP000186817">
    <property type="component" value="Unassembled WGS sequence"/>
</dbReference>
<feature type="region of interest" description="Disordered" evidence="1">
    <location>
        <begin position="214"/>
        <end position="281"/>
    </location>
</feature>